<dbReference type="Proteomes" id="UP000435112">
    <property type="component" value="Unassembled WGS sequence"/>
</dbReference>
<evidence type="ECO:0000313" key="3">
    <source>
        <dbReference type="EMBL" id="KAE8986316.1"/>
    </source>
</evidence>
<proteinExistence type="predicted"/>
<dbReference type="Proteomes" id="UP000434957">
    <property type="component" value="Unassembled WGS sequence"/>
</dbReference>
<gene>
    <name evidence="3" type="ORF">PR001_g22635</name>
    <name evidence="2" type="ORF">PR002_g23073</name>
    <name evidence="4" type="ORF">PR003_g23879</name>
</gene>
<dbReference type="EMBL" id="QXFV01002545">
    <property type="protein sequence ID" value="KAE8986316.1"/>
    <property type="molecule type" value="Genomic_DNA"/>
</dbReference>
<keyword evidence="1" id="KW-0732">Signal</keyword>
<evidence type="ECO:0000313" key="6">
    <source>
        <dbReference type="Proteomes" id="UP000434957"/>
    </source>
</evidence>
<evidence type="ECO:0000313" key="7">
    <source>
        <dbReference type="Proteomes" id="UP000435112"/>
    </source>
</evidence>
<dbReference type="EMBL" id="QXFT01002591">
    <property type="protein sequence ID" value="KAE9295924.1"/>
    <property type="molecule type" value="Genomic_DNA"/>
</dbReference>
<comment type="caution">
    <text evidence="3">The sequence shown here is derived from an EMBL/GenBank/DDBJ whole genome shotgun (WGS) entry which is preliminary data.</text>
</comment>
<keyword evidence="6" id="KW-1185">Reference proteome</keyword>
<feature type="chain" id="PRO_5036164436" evidence="1">
    <location>
        <begin position="41"/>
        <end position="122"/>
    </location>
</feature>
<protein>
    <submittedName>
        <fullName evidence="3">Uncharacterized protein</fullName>
    </submittedName>
</protein>
<evidence type="ECO:0000313" key="4">
    <source>
        <dbReference type="EMBL" id="KAE9295924.1"/>
    </source>
</evidence>
<dbReference type="AlphaFoldDB" id="A0A6A3ITH5"/>
<evidence type="ECO:0000313" key="5">
    <source>
        <dbReference type="Proteomes" id="UP000429607"/>
    </source>
</evidence>
<dbReference type="Proteomes" id="UP000429607">
    <property type="component" value="Unassembled WGS sequence"/>
</dbReference>
<sequence length="122" mass="13067">MGQVPSISANGPVAATRSSCGLFHLKVAAVVVLGVTQVVARSESCGECNCVNPQSPSRHRCLPGAANRLSILSNYVSAVPFPPGSQHTPKYYLKHFEVLTLNKTNPLKQKRPPLLQTNDVGF</sequence>
<reference evidence="5 7" key="1">
    <citation type="submission" date="2018-09" db="EMBL/GenBank/DDBJ databases">
        <title>Genomic investigation of the strawberry pathogen Phytophthora fragariae indicates pathogenicity is determined by transcriptional variation in three key races.</title>
        <authorList>
            <person name="Adams T.M."/>
            <person name="Armitage A.D."/>
            <person name="Sobczyk M.K."/>
            <person name="Bates H.J."/>
            <person name="Dunwell J.M."/>
            <person name="Nellist C.F."/>
            <person name="Harrison R.J."/>
        </authorList>
    </citation>
    <scope>NUCLEOTIDE SEQUENCE [LARGE SCALE GENOMIC DNA]</scope>
    <source>
        <strain evidence="3 5">SCRP249</strain>
        <strain evidence="2 7">SCRP324</strain>
        <strain evidence="4 6">SCRP333</strain>
    </source>
</reference>
<name>A0A6A3ITH5_9STRA</name>
<evidence type="ECO:0000256" key="1">
    <source>
        <dbReference type="SAM" id="SignalP"/>
    </source>
</evidence>
<dbReference type="EMBL" id="QXFU01002578">
    <property type="protein sequence ID" value="KAE8984046.1"/>
    <property type="molecule type" value="Genomic_DNA"/>
</dbReference>
<organism evidence="3 5">
    <name type="scientific">Phytophthora rubi</name>
    <dbReference type="NCBI Taxonomy" id="129364"/>
    <lineage>
        <taxon>Eukaryota</taxon>
        <taxon>Sar</taxon>
        <taxon>Stramenopiles</taxon>
        <taxon>Oomycota</taxon>
        <taxon>Peronosporomycetes</taxon>
        <taxon>Peronosporales</taxon>
        <taxon>Peronosporaceae</taxon>
        <taxon>Phytophthora</taxon>
    </lineage>
</organism>
<accession>A0A6A3ITH5</accession>
<feature type="signal peptide" evidence="1">
    <location>
        <begin position="1"/>
        <end position="40"/>
    </location>
</feature>
<evidence type="ECO:0000313" key="2">
    <source>
        <dbReference type="EMBL" id="KAE8984046.1"/>
    </source>
</evidence>